<reference evidence="9" key="1">
    <citation type="journal article" date="2020" name="Phytopathology">
        <title>Genome sequence of the chestnut blight fungus Cryphonectria parasitica EP155: A fundamental resource for an archetypical invasive plant pathogen.</title>
        <authorList>
            <person name="Crouch J.A."/>
            <person name="Dawe A."/>
            <person name="Aerts A."/>
            <person name="Barry K."/>
            <person name="Churchill A.C.L."/>
            <person name="Grimwood J."/>
            <person name="Hillman B."/>
            <person name="Milgroom M.G."/>
            <person name="Pangilinan J."/>
            <person name="Smith M."/>
            <person name="Salamov A."/>
            <person name="Schmutz J."/>
            <person name="Yadav J."/>
            <person name="Grigoriev I.V."/>
            <person name="Nuss D."/>
        </authorList>
    </citation>
    <scope>NUCLEOTIDE SEQUENCE</scope>
    <source>
        <strain evidence="9">EP155</strain>
    </source>
</reference>
<dbReference type="AlphaFoldDB" id="A0A9P4Y7S2"/>
<keyword evidence="3" id="KW-0349">Heme</keyword>
<evidence type="ECO:0000256" key="7">
    <source>
        <dbReference type="ARBA" id="ARBA00023033"/>
    </source>
</evidence>
<dbReference type="InterPro" id="IPR050121">
    <property type="entry name" value="Cytochrome_P450_monoxygenase"/>
</dbReference>
<gene>
    <name evidence="9" type="ORF">M406DRAFT_338601</name>
</gene>
<evidence type="ECO:0000313" key="10">
    <source>
        <dbReference type="Proteomes" id="UP000803844"/>
    </source>
</evidence>
<dbReference type="OrthoDB" id="6692864at2759"/>
<evidence type="ECO:0000256" key="2">
    <source>
        <dbReference type="ARBA" id="ARBA00010617"/>
    </source>
</evidence>
<feature type="transmembrane region" description="Helical" evidence="8">
    <location>
        <begin position="16"/>
        <end position="36"/>
    </location>
</feature>
<keyword evidence="10" id="KW-1185">Reference proteome</keyword>
<keyword evidence="6" id="KW-0408">Iron</keyword>
<dbReference type="GO" id="GO:0005506">
    <property type="term" value="F:iron ion binding"/>
    <property type="evidence" value="ECO:0007669"/>
    <property type="project" value="InterPro"/>
</dbReference>
<evidence type="ECO:0000256" key="8">
    <source>
        <dbReference type="SAM" id="Phobius"/>
    </source>
</evidence>
<evidence type="ECO:0000256" key="1">
    <source>
        <dbReference type="ARBA" id="ARBA00001971"/>
    </source>
</evidence>
<dbReference type="InterPro" id="IPR001128">
    <property type="entry name" value="Cyt_P450"/>
</dbReference>
<dbReference type="Gene3D" id="1.10.630.10">
    <property type="entry name" value="Cytochrome P450"/>
    <property type="match status" value="2"/>
</dbReference>
<accession>A0A9P4Y7S2</accession>
<dbReference type="GeneID" id="63838489"/>
<dbReference type="EMBL" id="MU032346">
    <property type="protein sequence ID" value="KAF3767922.1"/>
    <property type="molecule type" value="Genomic_DNA"/>
</dbReference>
<dbReference type="Pfam" id="PF00067">
    <property type="entry name" value="p450"/>
    <property type="match status" value="1"/>
</dbReference>
<dbReference type="SUPFAM" id="SSF48264">
    <property type="entry name" value="Cytochrome P450"/>
    <property type="match status" value="1"/>
</dbReference>
<dbReference type="Proteomes" id="UP000803844">
    <property type="component" value="Unassembled WGS sequence"/>
</dbReference>
<dbReference type="InterPro" id="IPR036396">
    <property type="entry name" value="Cyt_P450_sf"/>
</dbReference>
<evidence type="ECO:0000256" key="5">
    <source>
        <dbReference type="ARBA" id="ARBA00023002"/>
    </source>
</evidence>
<keyword evidence="8" id="KW-0472">Membrane</keyword>
<name>A0A9P4Y7S2_CRYP1</name>
<comment type="cofactor">
    <cofactor evidence="1">
        <name>heme</name>
        <dbReference type="ChEBI" id="CHEBI:30413"/>
    </cofactor>
</comment>
<feature type="transmembrane region" description="Helical" evidence="8">
    <location>
        <begin position="60"/>
        <end position="85"/>
    </location>
</feature>
<dbReference type="GO" id="GO:0004497">
    <property type="term" value="F:monooxygenase activity"/>
    <property type="evidence" value="ECO:0007669"/>
    <property type="project" value="UniProtKB-KW"/>
</dbReference>
<organism evidence="9 10">
    <name type="scientific">Cryphonectria parasitica (strain ATCC 38755 / EP155)</name>
    <dbReference type="NCBI Taxonomy" id="660469"/>
    <lineage>
        <taxon>Eukaryota</taxon>
        <taxon>Fungi</taxon>
        <taxon>Dikarya</taxon>
        <taxon>Ascomycota</taxon>
        <taxon>Pezizomycotina</taxon>
        <taxon>Sordariomycetes</taxon>
        <taxon>Sordariomycetidae</taxon>
        <taxon>Diaporthales</taxon>
        <taxon>Cryphonectriaceae</taxon>
        <taxon>Cryphonectria-Endothia species complex</taxon>
        <taxon>Cryphonectria</taxon>
    </lineage>
</organism>
<keyword evidence="4" id="KW-0479">Metal-binding</keyword>
<protein>
    <submittedName>
        <fullName evidence="9">Cytochrome P450</fullName>
    </submittedName>
</protein>
<keyword evidence="5" id="KW-0560">Oxidoreductase</keyword>
<dbReference type="RefSeq" id="XP_040778883.1">
    <property type="nucleotide sequence ID" value="XM_040921360.1"/>
</dbReference>
<comment type="caution">
    <text evidence="9">The sequence shown here is derived from an EMBL/GenBank/DDBJ whole genome shotgun (WGS) entry which is preliminary data.</text>
</comment>
<evidence type="ECO:0000256" key="3">
    <source>
        <dbReference type="ARBA" id="ARBA00022617"/>
    </source>
</evidence>
<sequence length="494" mass="56332">MVSYYWQWSDHGPSHLNVVAVFIGIVSGLLAHHGLFVRGNGTFEPPGLFMTYASLLSGPLWAAGLFSTLSYITSLLVSIITYRIWFHALTRAGFKGPLLRTSKIWHVWACRDHTNHLFLDQLNKKYGDFVRTGPSEITIYHPEVFIATDGPRTTCVKSDWYDLLWPESSLLTTRDRAVYDARRRDWKLGFSPQGLLDKAIEADVRAGRPSNMRNYFYWLGFDFMGDFVMSSPLTCSTTTSGTIWSSVCKEHCHLSMVNPAPWLIQIAFRVAPRVYEIGDWFQMTTWTHQQIRRRLEDGFEKTGVPDLVHYLLEQKGEPRTTESMLRMRGDSLNAMVAGNEPIPAVLIGNFSELFSEGLRLYPVLPTGGSRQTVEEGVTIGGVYIPPYTKIVSPRFSIQRREDCFEMGNDFVPERWTTHREMIRNAAAFSPWGESHHSCIARAMAHDMLRIVTFQLVKKYRFRMAPDEIPGSAPKDMKDQLAPQPGNLSLCFELR</sequence>
<dbReference type="GO" id="GO:0020037">
    <property type="term" value="F:heme binding"/>
    <property type="evidence" value="ECO:0007669"/>
    <property type="project" value="InterPro"/>
</dbReference>
<comment type="similarity">
    <text evidence="2">Belongs to the cytochrome P450 family.</text>
</comment>
<keyword evidence="7" id="KW-0503">Monooxygenase</keyword>
<dbReference type="PANTHER" id="PTHR24305">
    <property type="entry name" value="CYTOCHROME P450"/>
    <property type="match status" value="1"/>
</dbReference>
<dbReference type="GO" id="GO:0016705">
    <property type="term" value="F:oxidoreductase activity, acting on paired donors, with incorporation or reduction of molecular oxygen"/>
    <property type="evidence" value="ECO:0007669"/>
    <property type="project" value="InterPro"/>
</dbReference>
<keyword evidence="8" id="KW-0812">Transmembrane</keyword>
<evidence type="ECO:0000256" key="6">
    <source>
        <dbReference type="ARBA" id="ARBA00023004"/>
    </source>
</evidence>
<evidence type="ECO:0000256" key="4">
    <source>
        <dbReference type="ARBA" id="ARBA00022723"/>
    </source>
</evidence>
<evidence type="ECO:0000313" key="9">
    <source>
        <dbReference type="EMBL" id="KAF3767922.1"/>
    </source>
</evidence>
<keyword evidence="8" id="KW-1133">Transmembrane helix</keyword>
<dbReference type="PANTHER" id="PTHR24305:SF187">
    <property type="entry name" value="P450, PUTATIVE (EUROFUNG)-RELATED"/>
    <property type="match status" value="1"/>
</dbReference>
<proteinExistence type="inferred from homology"/>